<dbReference type="Pfam" id="PF01408">
    <property type="entry name" value="GFO_IDH_MocA"/>
    <property type="match status" value="1"/>
</dbReference>
<evidence type="ECO:0000256" key="2">
    <source>
        <dbReference type="SAM" id="MobiDB-lite"/>
    </source>
</evidence>
<dbReference type="PANTHER" id="PTHR43818:SF11">
    <property type="entry name" value="BCDNA.GH03377"/>
    <property type="match status" value="1"/>
</dbReference>
<dbReference type="Gene3D" id="3.30.360.10">
    <property type="entry name" value="Dihydrodipicolinate Reductase, domain 2"/>
    <property type="match status" value="1"/>
</dbReference>
<dbReference type="Pfam" id="PF22725">
    <property type="entry name" value="GFO_IDH_MocA_C3"/>
    <property type="match status" value="1"/>
</dbReference>
<gene>
    <name evidence="5" type="ORF">GCU69_02370</name>
</gene>
<evidence type="ECO:0000256" key="1">
    <source>
        <dbReference type="ARBA" id="ARBA00023002"/>
    </source>
</evidence>
<feature type="region of interest" description="Disordered" evidence="2">
    <location>
        <begin position="352"/>
        <end position="374"/>
    </location>
</feature>
<dbReference type="EMBL" id="WHPN01000044">
    <property type="protein sequence ID" value="KAF4410710.1"/>
    <property type="molecule type" value="Genomic_DNA"/>
</dbReference>
<dbReference type="PANTHER" id="PTHR43818">
    <property type="entry name" value="BCDNA.GH03377"/>
    <property type="match status" value="1"/>
</dbReference>
<comment type="caution">
    <text evidence="5">The sequence shown here is derived from an EMBL/GenBank/DDBJ whole genome shotgun (WGS) entry which is preliminary data.</text>
</comment>
<dbReference type="InterPro" id="IPR036291">
    <property type="entry name" value="NAD(P)-bd_dom_sf"/>
</dbReference>
<feature type="compositionally biased region" description="Low complexity" evidence="2">
    <location>
        <begin position="1"/>
        <end position="10"/>
    </location>
</feature>
<protein>
    <submittedName>
        <fullName evidence="5">Gfo/Idh/MocA family oxidoreductase</fullName>
    </submittedName>
</protein>
<keyword evidence="6" id="KW-1185">Reference proteome</keyword>
<name>A0ABQ7FPV3_9ACTN</name>
<dbReference type="InterPro" id="IPR050463">
    <property type="entry name" value="Gfo/Idh/MocA_oxidrdct_glycsds"/>
</dbReference>
<feature type="compositionally biased region" description="Low complexity" evidence="2">
    <location>
        <begin position="411"/>
        <end position="423"/>
    </location>
</feature>
<proteinExistence type="predicted"/>
<feature type="region of interest" description="Disordered" evidence="2">
    <location>
        <begin position="1"/>
        <end position="25"/>
    </location>
</feature>
<evidence type="ECO:0000259" key="4">
    <source>
        <dbReference type="Pfam" id="PF22725"/>
    </source>
</evidence>
<dbReference type="SUPFAM" id="SSF55347">
    <property type="entry name" value="Glyceraldehyde-3-phosphate dehydrogenase-like, C-terminal domain"/>
    <property type="match status" value="1"/>
</dbReference>
<feature type="region of interest" description="Disordered" evidence="2">
    <location>
        <begin position="401"/>
        <end position="430"/>
    </location>
</feature>
<dbReference type="RefSeq" id="WP_156204985.1">
    <property type="nucleotide sequence ID" value="NZ_WHPN01000044.1"/>
</dbReference>
<organism evidence="5 6">
    <name type="scientific">Streptomyces lycii</name>
    <dbReference type="NCBI Taxonomy" id="2654337"/>
    <lineage>
        <taxon>Bacteria</taxon>
        <taxon>Bacillati</taxon>
        <taxon>Actinomycetota</taxon>
        <taxon>Actinomycetes</taxon>
        <taxon>Kitasatosporales</taxon>
        <taxon>Streptomycetaceae</taxon>
        <taxon>Streptomyces</taxon>
    </lineage>
</organism>
<evidence type="ECO:0000313" key="5">
    <source>
        <dbReference type="EMBL" id="KAF4410710.1"/>
    </source>
</evidence>
<evidence type="ECO:0000259" key="3">
    <source>
        <dbReference type="Pfam" id="PF01408"/>
    </source>
</evidence>
<dbReference type="Gene3D" id="3.40.50.720">
    <property type="entry name" value="NAD(P)-binding Rossmann-like Domain"/>
    <property type="match status" value="1"/>
</dbReference>
<evidence type="ECO:0000313" key="6">
    <source>
        <dbReference type="Proteomes" id="UP000621266"/>
    </source>
</evidence>
<feature type="domain" description="GFO/IDH/MocA-like oxidoreductase" evidence="4">
    <location>
        <begin position="157"/>
        <end position="286"/>
    </location>
</feature>
<feature type="domain" description="Gfo/Idh/MocA-like oxidoreductase N-terminal" evidence="3">
    <location>
        <begin position="35"/>
        <end position="147"/>
    </location>
</feature>
<dbReference type="SUPFAM" id="SSF51735">
    <property type="entry name" value="NAD(P)-binding Rossmann-fold domains"/>
    <property type="match status" value="1"/>
</dbReference>
<sequence length="430" mass="45483">MHSAPAGEPAPGTPEPRPAAGPQEPVPVVLAGARGHGRWHRENLRRLVAAGRVRLAGVCELEPLTAEELDGFEGVEQSADLGSLLERTGARVTVVCTPIHTHTDLALTAARAGSHLLLEKPPAPSYAEFERMAKGVAAEGAACQIGFQSLGSHALDAIAELLADGAVGEMRGIGAAGAWVRGTDYYTRAPWAGRRTLDGRDVVDGVLTNPLAHAVVTALRIDGSDRADAISGIELEQYRANDIEADDTSSLRLRTARGTRVTVAVTLCAERPGEPYVVVHGVRGRITFWYKQDRVLLERDGREPEERVHARTDLLENLLAHLRDGTPLLVPPERTGAFMRIVEAVRTGPAPVPLPGDAWHTEPGGARRPDGAGPRRVVRGVDALVAASAGSLALFSELGAGWAHRPPGRPQPAATSRTTPPTTGDQGATP</sequence>
<dbReference type="InterPro" id="IPR000683">
    <property type="entry name" value="Gfo/Idh/MocA-like_OxRdtase_N"/>
</dbReference>
<accession>A0ABQ7FPV3</accession>
<dbReference type="Proteomes" id="UP000621266">
    <property type="component" value="Unassembled WGS sequence"/>
</dbReference>
<keyword evidence="1" id="KW-0560">Oxidoreductase</keyword>
<reference evidence="5 6" key="1">
    <citation type="submission" date="2019-10" db="EMBL/GenBank/DDBJ databases">
        <title>Streptomyces tenebrisbrunneis sp.nov., an endogenous actinomycete isolated from of Lycium ruthenicum.</title>
        <authorList>
            <person name="Ma L."/>
        </authorList>
    </citation>
    <scope>NUCLEOTIDE SEQUENCE [LARGE SCALE GENOMIC DNA]</scope>
    <source>
        <strain evidence="5 6">TRM 66187</strain>
    </source>
</reference>
<dbReference type="InterPro" id="IPR055170">
    <property type="entry name" value="GFO_IDH_MocA-like_dom"/>
</dbReference>